<dbReference type="InterPro" id="IPR027417">
    <property type="entry name" value="P-loop_NTPase"/>
</dbReference>
<dbReference type="Pfam" id="PF00158">
    <property type="entry name" value="Sigma54_activat"/>
    <property type="match status" value="1"/>
</dbReference>
<evidence type="ECO:0000256" key="5">
    <source>
        <dbReference type="ARBA" id="ARBA00023163"/>
    </source>
</evidence>
<dbReference type="PROSITE" id="PS00688">
    <property type="entry name" value="SIGMA54_INTERACT_3"/>
    <property type="match status" value="1"/>
</dbReference>
<dbReference type="Proteomes" id="UP001325680">
    <property type="component" value="Chromosome"/>
</dbReference>
<keyword evidence="10" id="KW-1185">Reference proteome</keyword>
<dbReference type="PROSITE" id="PS50045">
    <property type="entry name" value="SIGMA54_INTERACT_4"/>
    <property type="match status" value="1"/>
</dbReference>
<keyword evidence="5" id="KW-0804">Transcription</keyword>
<dbReference type="RefSeq" id="WP_114791141.1">
    <property type="nucleotide sequence ID" value="NZ_CP139960.1"/>
</dbReference>
<keyword evidence="4" id="KW-0238">DNA-binding</keyword>
<gene>
    <name evidence="9" type="ORF">U0035_22150</name>
</gene>
<dbReference type="PANTHER" id="PTHR32071">
    <property type="entry name" value="TRANSCRIPTIONAL REGULATORY PROTEIN"/>
    <property type="match status" value="1"/>
</dbReference>
<keyword evidence="3" id="KW-0805">Transcription regulation</keyword>
<organism evidence="9 10">
    <name type="scientific">Niabella yanshanensis</name>
    <dbReference type="NCBI Taxonomy" id="577386"/>
    <lineage>
        <taxon>Bacteria</taxon>
        <taxon>Pseudomonadati</taxon>
        <taxon>Bacteroidota</taxon>
        <taxon>Chitinophagia</taxon>
        <taxon>Chitinophagales</taxon>
        <taxon>Chitinophagaceae</taxon>
        <taxon>Niabella</taxon>
    </lineage>
</organism>
<feature type="domain" description="Sigma-54 factor interaction" evidence="7">
    <location>
        <begin position="139"/>
        <end position="368"/>
    </location>
</feature>
<sequence>MKRILIIDDDPSTCNLLASFLKKHHYLTDTSLSGKEALNLIQEKKFDLIFCDYILTDIRGKEMFEKIKRIQPKTSVIFITGHASVQIAVDLMKAGAFYYLEKPLFPEKILELMQYAFESNEAPETASGNASQADGDSYVKGVSSASEMLYSNVSLIAPTNYSVIICGETGTGKERLARQIHLESKKAHGPFVAVDCGSLSKELAASELFGHEKGAFTGAIQNKTGAFEMADGGTLFLDEIGNLSYDVQAMLLRAIQEKHIRKVGGSNEKPVNTRIIVASNKNLYDLVREQRFREDLFHRLNEFTIVIPPLKERKDDLGLFVESFIAMAEKDLDKKILRPTPSCIEMLGNYSWPGNVRELKNFIKRICLLTPAGHAISELLVERELNQLAMSAQVEKAEVPESDIVTDHDLKNASQKAEYRKIMEVLKRVQYNKTKAAALLNIDRKTLYNKLNLEKKSGQS</sequence>
<dbReference type="EMBL" id="CP139960">
    <property type="protein sequence ID" value="WQD38380.1"/>
    <property type="molecule type" value="Genomic_DNA"/>
</dbReference>
<dbReference type="CDD" id="cd00156">
    <property type="entry name" value="REC"/>
    <property type="match status" value="1"/>
</dbReference>
<evidence type="ECO:0000256" key="2">
    <source>
        <dbReference type="ARBA" id="ARBA00022840"/>
    </source>
</evidence>
<dbReference type="PANTHER" id="PTHR32071:SF81">
    <property type="entry name" value="PROPIONATE CATABOLISM OPERON REGULATORY PROTEIN"/>
    <property type="match status" value="1"/>
</dbReference>
<dbReference type="SUPFAM" id="SSF52540">
    <property type="entry name" value="P-loop containing nucleoside triphosphate hydrolases"/>
    <property type="match status" value="1"/>
</dbReference>
<reference evidence="9 10" key="1">
    <citation type="submission" date="2023-12" db="EMBL/GenBank/DDBJ databases">
        <title>Genome sequencing and assembly of bacterial species from a model synthetic community.</title>
        <authorList>
            <person name="Hogle S.L."/>
        </authorList>
    </citation>
    <scope>NUCLEOTIDE SEQUENCE [LARGE SCALE GENOMIC DNA]</scope>
    <source>
        <strain evidence="9 10">HAMBI_3031</strain>
    </source>
</reference>
<dbReference type="PROSITE" id="PS00675">
    <property type="entry name" value="SIGMA54_INTERACT_1"/>
    <property type="match status" value="1"/>
</dbReference>
<dbReference type="Pfam" id="PF00072">
    <property type="entry name" value="Response_reg"/>
    <property type="match status" value="1"/>
</dbReference>
<accession>A0ABZ0W8Q5</accession>
<dbReference type="SMART" id="SM00382">
    <property type="entry name" value="AAA"/>
    <property type="match status" value="1"/>
</dbReference>
<keyword evidence="2" id="KW-0067">ATP-binding</keyword>
<proteinExistence type="predicted"/>
<dbReference type="InterPro" id="IPR025943">
    <property type="entry name" value="Sigma_54_int_dom_ATP-bd_2"/>
</dbReference>
<dbReference type="Gene3D" id="3.40.50.300">
    <property type="entry name" value="P-loop containing nucleotide triphosphate hydrolases"/>
    <property type="match status" value="1"/>
</dbReference>
<dbReference type="InterPro" id="IPR025944">
    <property type="entry name" value="Sigma_54_int_dom_CS"/>
</dbReference>
<dbReference type="InterPro" id="IPR002078">
    <property type="entry name" value="Sigma_54_int"/>
</dbReference>
<evidence type="ECO:0000256" key="1">
    <source>
        <dbReference type="ARBA" id="ARBA00022741"/>
    </source>
</evidence>
<dbReference type="Gene3D" id="3.40.50.2300">
    <property type="match status" value="1"/>
</dbReference>
<dbReference type="Gene3D" id="1.10.8.60">
    <property type="match status" value="1"/>
</dbReference>
<dbReference type="SUPFAM" id="SSF52172">
    <property type="entry name" value="CheY-like"/>
    <property type="match status" value="1"/>
</dbReference>
<dbReference type="InterPro" id="IPR025662">
    <property type="entry name" value="Sigma_54_int_dom_ATP-bd_1"/>
</dbReference>
<dbReference type="SUPFAM" id="SSF46689">
    <property type="entry name" value="Homeodomain-like"/>
    <property type="match status" value="1"/>
</dbReference>
<evidence type="ECO:0000259" key="8">
    <source>
        <dbReference type="PROSITE" id="PS50110"/>
    </source>
</evidence>
<evidence type="ECO:0000313" key="9">
    <source>
        <dbReference type="EMBL" id="WQD38380.1"/>
    </source>
</evidence>
<dbReference type="InterPro" id="IPR058031">
    <property type="entry name" value="AAA_lid_NorR"/>
</dbReference>
<dbReference type="InterPro" id="IPR002197">
    <property type="entry name" value="HTH_Fis"/>
</dbReference>
<evidence type="ECO:0000256" key="3">
    <source>
        <dbReference type="ARBA" id="ARBA00023015"/>
    </source>
</evidence>
<evidence type="ECO:0000313" key="10">
    <source>
        <dbReference type="Proteomes" id="UP001325680"/>
    </source>
</evidence>
<feature type="domain" description="Response regulatory" evidence="8">
    <location>
        <begin position="3"/>
        <end position="117"/>
    </location>
</feature>
<dbReference type="InterPro" id="IPR009057">
    <property type="entry name" value="Homeodomain-like_sf"/>
</dbReference>
<name>A0ABZ0W8Q5_9BACT</name>
<evidence type="ECO:0000256" key="4">
    <source>
        <dbReference type="ARBA" id="ARBA00023125"/>
    </source>
</evidence>
<dbReference type="Gene3D" id="1.10.10.60">
    <property type="entry name" value="Homeodomain-like"/>
    <property type="match status" value="1"/>
</dbReference>
<evidence type="ECO:0000259" key="7">
    <source>
        <dbReference type="PROSITE" id="PS50045"/>
    </source>
</evidence>
<dbReference type="PROSITE" id="PS50110">
    <property type="entry name" value="RESPONSE_REGULATORY"/>
    <property type="match status" value="1"/>
</dbReference>
<dbReference type="PROSITE" id="PS00676">
    <property type="entry name" value="SIGMA54_INTERACT_2"/>
    <property type="match status" value="1"/>
</dbReference>
<dbReference type="InterPro" id="IPR003593">
    <property type="entry name" value="AAA+_ATPase"/>
</dbReference>
<keyword evidence="1" id="KW-0547">Nucleotide-binding</keyword>
<dbReference type="CDD" id="cd00009">
    <property type="entry name" value="AAA"/>
    <property type="match status" value="1"/>
</dbReference>
<evidence type="ECO:0000256" key="6">
    <source>
        <dbReference type="PROSITE-ProRule" id="PRU00169"/>
    </source>
</evidence>
<protein>
    <submittedName>
        <fullName evidence="9">Sigma-54 dependent transcriptional regulator</fullName>
    </submittedName>
</protein>
<dbReference type="SMART" id="SM00448">
    <property type="entry name" value="REC"/>
    <property type="match status" value="1"/>
</dbReference>
<keyword evidence="6" id="KW-0597">Phosphoprotein</keyword>
<dbReference type="InterPro" id="IPR011006">
    <property type="entry name" value="CheY-like_superfamily"/>
</dbReference>
<dbReference type="Pfam" id="PF02954">
    <property type="entry name" value="HTH_8"/>
    <property type="match status" value="1"/>
</dbReference>
<dbReference type="Pfam" id="PF25601">
    <property type="entry name" value="AAA_lid_14"/>
    <property type="match status" value="1"/>
</dbReference>
<feature type="modified residue" description="4-aspartylphosphate" evidence="6">
    <location>
        <position position="52"/>
    </location>
</feature>
<dbReference type="InterPro" id="IPR001789">
    <property type="entry name" value="Sig_transdc_resp-reg_receiver"/>
</dbReference>